<comment type="similarity">
    <text evidence="1">Belongs to the gamma-glutamyltransferase family.</text>
</comment>
<dbReference type="KEGG" id="acek:FLP30_04070"/>
<dbReference type="PANTHER" id="PTHR43199:SF1">
    <property type="entry name" value="GLUTATHIONE HYDROLASE PROENZYME"/>
    <property type="match status" value="1"/>
</dbReference>
<dbReference type="Proteomes" id="UP000324536">
    <property type="component" value="Chromosome"/>
</dbReference>
<evidence type="ECO:0000313" key="3">
    <source>
        <dbReference type="Proteomes" id="UP000324536"/>
    </source>
</evidence>
<dbReference type="SUPFAM" id="SSF56235">
    <property type="entry name" value="N-terminal nucleophile aminohydrolases (Ntn hydrolases)"/>
    <property type="match status" value="1"/>
</dbReference>
<accession>A0A5C1YTU7</accession>
<dbReference type="EMBL" id="CP043506">
    <property type="protein sequence ID" value="QEO18547.1"/>
    <property type="molecule type" value="Genomic_DNA"/>
</dbReference>
<dbReference type="Pfam" id="PF01019">
    <property type="entry name" value="G_glu_transpept"/>
    <property type="match status" value="1"/>
</dbReference>
<sequence>MAALALVATTALAACGGPRTVTQPVEGGFVGSVAADEPRAAQIAHDVLARGGNAADAATALGLALSVTLPSRASLGSGGACLAWRPGDATGQAFVFVPPAGAGNAAGADRPAAVPMLARGLFLLQLRYGSVDLNGLFLPARDLALHGVPVSGLLASDLAVVQNALLADEKARAIFTKSDGSVLGTDDLLVQTRLAGALERMRTAGVGDLYGGSLGQVFVTGANTAGGALDIQDLRSALATVQTPLTARAGGVDLSFLPPPADGGLGMALLYLAGGQGVRAEQVVAGWRSQHGGKTMNVADAQALLDSGHAPAGGGLAALPASTSYVVTDRTGETVACALSMNNLFGTGRIAGSTGIVLAASPARRPQPLLAAGIAHVGTQQFRAAAAASGQNVAADTAAIALHSAVAGVRPEVTQGVGRANSVSCPAGLPGNAQSCFAWTDPRGTGLALPVGH</sequence>
<reference evidence="2 3" key="1">
    <citation type="submission" date="2019-09" db="EMBL/GenBank/DDBJ databases">
        <title>Genome sequencing of strain KACC 21233.</title>
        <authorList>
            <person name="Heo J."/>
            <person name="Kim S.-J."/>
            <person name="Kim J.-S."/>
            <person name="Hong S.-B."/>
            <person name="Kwon S.-W."/>
        </authorList>
    </citation>
    <scope>NUCLEOTIDE SEQUENCE [LARGE SCALE GENOMIC DNA]</scope>
    <source>
        <strain evidence="2 3">KACC 21233</strain>
    </source>
</reference>
<proteinExistence type="inferred from homology"/>
<gene>
    <name evidence="2" type="ORF">FLP30_04070</name>
</gene>
<evidence type="ECO:0000313" key="2">
    <source>
        <dbReference type="EMBL" id="QEO18547.1"/>
    </source>
</evidence>
<keyword evidence="3" id="KW-1185">Reference proteome</keyword>
<dbReference type="PANTHER" id="PTHR43199">
    <property type="entry name" value="GLUTATHIONE HYDROLASE"/>
    <property type="match status" value="1"/>
</dbReference>
<evidence type="ECO:0000256" key="1">
    <source>
        <dbReference type="ARBA" id="ARBA00009381"/>
    </source>
</evidence>
<name>A0A5C1YTU7_9PROT</name>
<dbReference type="InterPro" id="IPR051792">
    <property type="entry name" value="GGT_bact"/>
</dbReference>
<dbReference type="AlphaFoldDB" id="A0A5C1YTU7"/>
<protein>
    <submittedName>
        <fullName evidence="2">Gamma-glutamyltranspeptidase</fullName>
    </submittedName>
</protein>
<organism evidence="2 3">
    <name type="scientific">Acetobacter vaccinii</name>
    <dbReference type="NCBI Taxonomy" id="2592655"/>
    <lineage>
        <taxon>Bacteria</taxon>
        <taxon>Pseudomonadati</taxon>
        <taxon>Pseudomonadota</taxon>
        <taxon>Alphaproteobacteria</taxon>
        <taxon>Acetobacterales</taxon>
        <taxon>Acetobacteraceae</taxon>
        <taxon>Acetobacter</taxon>
    </lineage>
</organism>
<dbReference type="OrthoDB" id="9781342at2"/>
<dbReference type="InterPro" id="IPR029055">
    <property type="entry name" value="Ntn_hydrolases_N"/>
</dbReference>
<dbReference type="PRINTS" id="PR01210">
    <property type="entry name" value="GGTRANSPTASE"/>
</dbReference>